<evidence type="ECO:0000256" key="2">
    <source>
        <dbReference type="ARBA" id="ARBA00022723"/>
    </source>
</evidence>
<feature type="chain" id="PRO_5026899835" evidence="7">
    <location>
        <begin position="22"/>
        <end position="298"/>
    </location>
</feature>
<dbReference type="InterPro" id="IPR051156">
    <property type="entry name" value="Mito/Outer_Membr_Metalloprot"/>
</dbReference>
<dbReference type="Gene3D" id="3.30.2010.10">
    <property type="entry name" value="Metalloproteases ('zincins'), catalytic domain"/>
    <property type="match status" value="1"/>
</dbReference>
<dbReference type="Proteomes" id="UP000501379">
    <property type="component" value="Chromosome"/>
</dbReference>
<dbReference type="EMBL" id="CP053697">
    <property type="protein sequence ID" value="QKE65473.1"/>
    <property type="molecule type" value="Genomic_DNA"/>
</dbReference>
<evidence type="ECO:0000256" key="5">
    <source>
        <dbReference type="ARBA" id="ARBA00023049"/>
    </source>
</evidence>
<protein>
    <submittedName>
        <fullName evidence="9">M48 family metalloprotease</fullName>
    </submittedName>
</protein>
<dbReference type="RefSeq" id="WP_173211400.1">
    <property type="nucleotide sequence ID" value="NZ_CP053697.2"/>
</dbReference>
<keyword evidence="5 6" id="KW-0482">Metalloprotease</keyword>
<keyword evidence="7" id="KW-0732">Signal</keyword>
<name>A0A6M8FGU4_9GAMM</name>
<dbReference type="PANTHER" id="PTHR22726:SF1">
    <property type="entry name" value="METALLOENDOPEPTIDASE OMA1, MITOCHONDRIAL"/>
    <property type="match status" value="1"/>
</dbReference>
<comment type="similarity">
    <text evidence="6">Belongs to the peptidase M48 family.</text>
</comment>
<keyword evidence="4 6" id="KW-0862">Zinc</keyword>
<proteinExistence type="inferred from homology"/>
<evidence type="ECO:0000256" key="4">
    <source>
        <dbReference type="ARBA" id="ARBA00022833"/>
    </source>
</evidence>
<accession>A0A6M8FGU4</accession>
<evidence type="ECO:0000256" key="3">
    <source>
        <dbReference type="ARBA" id="ARBA00022801"/>
    </source>
</evidence>
<keyword evidence="2" id="KW-0479">Metal-binding</keyword>
<reference evidence="9" key="1">
    <citation type="submission" date="2020-07" db="EMBL/GenBank/DDBJ databases">
        <title>Nitrate ammonifying Pseudomonas campi sp. nov. isolated from German agricultural grassland.</title>
        <authorList>
            <person name="Timsy T."/>
            <person name="Ulrich A."/>
            <person name="Spanner T."/>
            <person name="Foesel B."/>
            <person name="Kolb S."/>
            <person name="Horn M.A."/>
            <person name="Behrendt U."/>
        </authorList>
    </citation>
    <scope>NUCLEOTIDE SEQUENCE</scope>
    <source>
        <strain evidence="9">S1-A32-2</strain>
    </source>
</reference>
<organism evidence="9 10">
    <name type="scientific">Aquipseudomonas campi</name>
    <dbReference type="NCBI Taxonomy" id="2731681"/>
    <lineage>
        <taxon>Bacteria</taxon>
        <taxon>Pseudomonadati</taxon>
        <taxon>Pseudomonadota</taxon>
        <taxon>Gammaproteobacteria</taxon>
        <taxon>Pseudomonadales</taxon>
        <taxon>Pseudomonadaceae</taxon>
        <taxon>Aquipseudomonas</taxon>
    </lineage>
</organism>
<evidence type="ECO:0000256" key="7">
    <source>
        <dbReference type="SAM" id="SignalP"/>
    </source>
</evidence>
<dbReference type="Pfam" id="PF01435">
    <property type="entry name" value="Peptidase_M48"/>
    <property type="match status" value="1"/>
</dbReference>
<dbReference type="GO" id="GO:0004222">
    <property type="term" value="F:metalloendopeptidase activity"/>
    <property type="evidence" value="ECO:0007669"/>
    <property type="project" value="InterPro"/>
</dbReference>
<evidence type="ECO:0000313" key="10">
    <source>
        <dbReference type="Proteomes" id="UP000501379"/>
    </source>
</evidence>
<comment type="cofactor">
    <cofactor evidence="6">
        <name>Zn(2+)</name>
        <dbReference type="ChEBI" id="CHEBI:29105"/>
    </cofactor>
    <text evidence="6">Binds 1 zinc ion per subunit.</text>
</comment>
<evidence type="ECO:0000256" key="1">
    <source>
        <dbReference type="ARBA" id="ARBA00022670"/>
    </source>
</evidence>
<dbReference type="InterPro" id="IPR001915">
    <property type="entry name" value="Peptidase_M48"/>
</dbReference>
<dbReference type="GO" id="GO:0051603">
    <property type="term" value="P:proteolysis involved in protein catabolic process"/>
    <property type="evidence" value="ECO:0007669"/>
    <property type="project" value="TreeGrafter"/>
</dbReference>
<keyword evidence="10" id="KW-1185">Reference proteome</keyword>
<dbReference type="PANTHER" id="PTHR22726">
    <property type="entry name" value="METALLOENDOPEPTIDASE OMA1"/>
    <property type="match status" value="1"/>
</dbReference>
<dbReference type="PROSITE" id="PS51257">
    <property type="entry name" value="PROKAR_LIPOPROTEIN"/>
    <property type="match status" value="1"/>
</dbReference>
<evidence type="ECO:0000313" key="9">
    <source>
        <dbReference type="EMBL" id="QKE65473.1"/>
    </source>
</evidence>
<gene>
    <name evidence="9" type="ORF">HNE05_19620</name>
</gene>
<feature type="signal peptide" evidence="7">
    <location>
        <begin position="1"/>
        <end position="21"/>
    </location>
</feature>
<evidence type="ECO:0000259" key="8">
    <source>
        <dbReference type="Pfam" id="PF01435"/>
    </source>
</evidence>
<keyword evidence="3 6" id="KW-0378">Hydrolase</keyword>
<dbReference type="GO" id="GO:0046872">
    <property type="term" value="F:metal ion binding"/>
    <property type="evidence" value="ECO:0007669"/>
    <property type="project" value="UniProtKB-KW"/>
</dbReference>
<evidence type="ECO:0000256" key="6">
    <source>
        <dbReference type="RuleBase" id="RU003983"/>
    </source>
</evidence>
<dbReference type="KEGG" id="pcam:HNE05_19620"/>
<dbReference type="AlphaFoldDB" id="A0A6M8FGU4"/>
<sequence>MKDLLCRAVLLALFASLTACQGLEALEGVNIQGVDLSPLASASKNLSAMADKTEDEEQVIGSNTAALLLQQAALLDNPALQAYVNRVGRWVALNSERPDLPWRFGVLNNSAVGAYAAPGGYVFITSGLLARMDSEAELAGVLAHEVAHVVRQHHLDAIKQQAGAGLLADVTRLAVQAHQASLGGSGSSDALTNTKFDQVVTNLYTRGLDRGDEYEADAMGAVIAARAGYDPYGLATVLQGMATMKQDDAALVTFLKVHPNIGDRLTRLEPTYLYLERFSGNGSQLTLEQRYQQVLSGR</sequence>
<dbReference type="GO" id="GO:0016020">
    <property type="term" value="C:membrane"/>
    <property type="evidence" value="ECO:0007669"/>
    <property type="project" value="TreeGrafter"/>
</dbReference>
<keyword evidence="1 6" id="KW-0645">Protease</keyword>
<feature type="domain" description="Peptidase M48" evidence="8">
    <location>
        <begin position="79"/>
        <end position="269"/>
    </location>
</feature>